<sequence>MPPKRRSQTNPQSTLTQEAVDRLVRDGIKAAIRDKRERFHRTEGVVGLVRWFEKMENTFEISECAEGKKVKFATATLHGRALTWFNSQIITLGREVANGRPWTEVKQMMTDEFCPTE</sequence>
<name>A0A699RD53_TANCI</name>
<accession>A0A699RD53</accession>
<dbReference type="AlphaFoldDB" id="A0A699RD53"/>
<protein>
    <submittedName>
        <fullName evidence="2">Putative reverse transcriptase domain-containing protein</fullName>
    </submittedName>
</protein>
<evidence type="ECO:0000313" key="2">
    <source>
        <dbReference type="EMBL" id="GFC82022.1"/>
    </source>
</evidence>
<feature type="region of interest" description="Disordered" evidence="1">
    <location>
        <begin position="1"/>
        <end position="20"/>
    </location>
</feature>
<keyword evidence="2" id="KW-0548">Nucleotidyltransferase</keyword>
<dbReference type="GO" id="GO:0003964">
    <property type="term" value="F:RNA-directed DNA polymerase activity"/>
    <property type="evidence" value="ECO:0007669"/>
    <property type="project" value="UniProtKB-KW"/>
</dbReference>
<gene>
    <name evidence="2" type="ORF">Tci_853992</name>
</gene>
<feature type="compositionally biased region" description="Polar residues" evidence="1">
    <location>
        <begin position="8"/>
        <end position="17"/>
    </location>
</feature>
<organism evidence="2">
    <name type="scientific">Tanacetum cinerariifolium</name>
    <name type="common">Dalmatian daisy</name>
    <name type="synonym">Chrysanthemum cinerariifolium</name>
    <dbReference type="NCBI Taxonomy" id="118510"/>
    <lineage>
        <taxon>Eukaryota</taxon>
        <taxon>Viridiplantae</taxon>
        <taxon>Streptophyta</taxon>
        <taxon>Embryophyta</taxon>
        <taxon>Tracheophyta</taxon>
        <taxon>Spermatophyta</taxon>
        <taxon>Magnoliopsida</taxon>
        <taxon>eudicotyledons</taxon>
        <taxon>Gunneridae</taxon>
        <taxon>Pentapetalae</taxon>
        <taxon>asterids</taxon>
        <taxon>campanulids</taxon>
        <taxon>Asterales</taxon>
        <taxon>Asteraceae</taxon>
        <taxon>Asteroideae</taxon>
        <taxon>Anthemideae</taxon>
        <taxon>Anthemidinae</taxon>
        <taxon>Tanacetum</taxon>
    </lineage>
</organism>
<keyword evidence="2" id="KW-0695">RNA-directed DNA polymerase</keyword>
<feature type="non-terminal residue" evidence="2">
    <location>
        <position position="117"/>
    </location>
</feature>
<evidence type="ECO:0000256" key="1">
    <source>
        <dbReference type="SAM" id="MobiDB-lite"/>
    </source>
</evidence>
<keyword evidence="2" id="KW-0808">Transferase</keyword>
<proteinExistence type="predicted"/>
<dbReference type="EMBL" id="BKCJ011082390">
    <property type="protein sequence ID" value="GFC82022.1"/>
    <property type="molecule type" value="Genomic_DNA"/>
</dbReference>
<reference evidence="2" key="1">
    <citation type="journal article" date="2019" name="Sci. Rep.">
        <title>Draft genome of Tanacetum cinerariifolium, the natural source of mosquito coil.</title>
        <authorList>
            <person name="Yamashiro T."/>
            <person name="Shiraishi A."/>
            <person name="Satake H."/>
            <person name="Nakayama K."/>
        </authorList>
    </citation>
    <scope>NUCLEOTIDE SEQUENCE</scope>
</reference>
<comment type="caution">
    <text evidence="2">The sequence shown here is derived from an EMBL/GenBank/DDBJ whole genome shotgun (WGS) entry which is preliminary data.</text>
</comment>